<keyword evidence="1" id="KW-0472">Membrane</keyword>
<feature type="transmembrane region" description="Helical" evidence="1">
    <location>
        <begin position="66"/>
        <end position="84"/>
    </location>
</feature>
<sequence length="86" mass="10193">MLHETGRHQLLAHKTQLQKQMPPVPLISITQGRAVFFHVTEFYAQAIDVCQIIKYMYIIYSINTDCFLCSFFYIWCRLCILSFLEL</sequence>
<evidence type="ECO:0000313" key="2">
    <source>
        <dbReference type="EMBL" id="KOF74938.1"/>
    </source>
</evidence>
<keyword evidence="1" id="KW-1133">Transmembrane helix</keyword>
<name>A0A0L8GDB5_OCTBM</name>
<keyword evidence="1" id="KW-0812">Transmembrane</keyword>
<gene>
    <name evidence="2" type="ORF">OCBIM_22035471mg</name>
</gene>
<organism evidence="2">
    <name type="scientific">Octopus bimaculoides</name>
    <name type="common">California two-spotted octopus</name>
    <dbReference type="NCBI Taxonomy" id="37653"/>
    <lineage>
        <taxon>Eukaryota</taxon>
        <taxon>Metazoa</taxon>
        <taxon>Spiralia</taxon>
        <taxon>Lophotrochozoa</taxon>
        <taxon>Mollusca</taxon>
        <taxon>Cephalopoda</taxon>
        <taxon>Coleoidea</taxon>
        <taxon>Octopodiformes</taxon>
        <taxon>Octopoda</taxon>
        <taxon>Incirrata</taxon>
        <taxon>Octopodidae</taxon>
        <taxon>Octopus</taxon>
    </lineage>
</organism>
<proteinExistence type="predicted"/>
<evidence type="ECO:0000256" key="1">
    <source>
        <dbReference type="SAM" id="Phobius"/>
    </source>
</evidence>
<dbReference type="AlphaFoldDB" id="A0A0L8GDB5"/>
<accession>A0A0L8GDB5</accession>
<protein>
    <submittedName>
        <fullName evidence="2">Uncharacterized protein</fullName>
    </submittedName>
</protein>
<dbReference type="EMBL" id="KQ422393">
    <property type="protein sequence ID" value="KOF74938.1"/>
    <property type="molecule type" value="Genomic_DNA"/>
</dbReference>
<reference evidence="2" key="1">
    <citation type="submission" date="2015-07" db="EMBL/GenBank/DDBJ databases">
        <title>MeaNS - Measles Nucleotide Surveillance Program.</title>
        <authorList>
            <person name="Tran T."/>
            <person name="Druce J."/>
        </authorList>
    </citation>
    <scope>NUCLEOTIDE SEQUENCE</scope>
    <source>
        <strain evidence="2">UCB-OBI-ISO-001</strain>
        <tissue evidence="2">Gonad</tissue>
    </source>
</reference>